<accession>Q0ZP02</accession>
<dbReference type="KEGG" id="vg:4179131"/>
<dbReference type="RefSeq" id="YP_667926.1">
    <property type="nucleotide sequence ID" value="NC_008252.1"/>
</dbReference>
<evidence type="ECO:0000313" key="1">
    <source>
        <dbReference type="EMBL" id="ABC74952.1"/>
    </source>
</evidence>
<keyword evidence="2" id="KW-1185">Reference proteome</keyword>
<dbReference type="OrthoDB" id="30837at10239"/>
<proteinExistence type="predicted"/>
<evidence type="ECO:0000313" key="2">
    <source>
        <dbReference type="Proteomes" id="UP000242804"/>
    </source>
</evidence>
<dbReference type="EMBL" id="DQ317692">
    <property type="protein sequence ID" value="ABC74952.1"/>
    <property type="molecule type" value="Genomic_DNA"/>
</dbReference>
<sequence>MAKAFSINEKPYRYVELIVNELDDIPKIYEYLTTHSYVSITITVNAGNSAEIRKQFISCFQRCKQRLLTTYVHFNQVDRSVQNIILKSKVFYGCLKYISNSSFDTTDLTFKLLMTNCHIRGYLLYQHFNFSLPNNFVKKFKNFTTTKLNMTYNDGLFAVYIHSQEINLVLYNILQDKDIYKIFKICYCNLLYCNETIDYDKLEYQDNLL</sequence>
<name>Q0ZP02_9CBAC</name>
<organism evidence="1 2">
    <name type="scientific">Neodiprion abietis nucleopolyhedrovirus</name>
    <dbReference type="NCBI Taxonomy" id="204507"/>
    <lineage>
        <taxon>Viruses</taxon>
        <taxon>Viruses incertae sedis</taxon>
        <taxon>Naldaviricetes</taxon>
        <taxon>Lefavirales</taxon>
        <taxon>Baculoviridae</taxon>
        <taxon>Gammabaculovirus</taxon>
        <taxon>Gammabaculovirus neabietis</taxon>
    </lineage>
</organism>
<reference evidence="1 2" key="1">
    <citation type="journal article" date="2006" name="J. Virol.">
        <title>Sequence analysis and organization of the Neodiprion abietis nucleopolyhedrovirus genome.</title>
        <authorList>
            <person name="Duffy S.P."/>
            <person name="Young A.M."/>
            <person name="Morin B."/>
            <person name="Lucarotti C.J."/>
            <person name="Koop B.F."/>
            <person name="Levin D.B."/>
        </authorList>
    </citation>
    <scope>NUCLEOTIDE SEQUENCE [LARGE SCALE GENOMIC DNA]</scope>
</reference>
<dbReference type="Proteomes" id="UP000242804">
    <property type="component" value="Segment"/>
</dbReference>
<protein>
    <submittedName>
        <fullName evidence="1">Uncharacterized protein</fullName>
    </submittedName>
</protein>
<dbReference type="GeneID" id="4179131"/>